<evidence type="ECO:0000256" key="1">
    <source>
        <dbReference type="SAM" id="Phobius"/>
    </source>
</evidence>
<organism evidence="2 3">
    <name type="scientific">Mucuna pruriens</name>
    <name type="common">Velvet bean</name>
    <name type="synonym">Dolichos pruriens</name>
    <dbReference type="NCBI Taxonomy" id="157652"/>
    <lineage>
        <taxon>Eukaryota</taxon>
        <taxon>Viridiplantae</taxon>
        <taxon>Streptophyta</taxon>
        <taxon>Embryophyta</taxon>
        <taxon>Tracheophyta</taxon>
        <taxon>Spermatophyta</taxon>
        <taxon>Magnoliopsida</taxon>
        <taxon>eudicotyledons</taxon>
        <taxon>Gunneridae</taxon>
        <taxon>Pentapetalae</taxon>
        <taxon>rosids</taxon>
        <taxon>fabids</taxon>
        <taxon>Fabales</taxon>
        <taxon>Fabaceae</taxon>
        <taxon>Papilionoideae</taxon>
        <taxon>50 kb inversion clade</taxon>
        <taxon>NPAAA clade</taxon>
        <taxon>indigoferoid/millettioid clade</taxon>
        <taxon>Phaseoleae</taxon>
        <taxon>Mucuna</taxon>
    </lineage>
</organism>
<sequence length="92" mass="10493">MILVGLFLTFIKILGGVLIANEVVYNRTKKMKLKIRAILRKGNCLGVIEGKHKYITKERWKEMDDNVVANLYLVMTNSVLASVVEKKTVKEI</sequence>
<evidence type="ECO:0000313" key="3">
    <source>
        <dbReference type="Proteomes" id="UP000257109"/>
    </source>
</evidence>
<keyword evidence="1" id="KW-1133">Transmembrane helix</keyword>
<keyword evidence="1" id="KW-0812">Transmembrane</keyword>
<protein>
    <submittedName>
        <fullName evidence="2">Uncharacterized protein</fullName>
    </submittedName>
</protein>
<accession>A0A371F1H7</accession>
<proteinExistence type="predicted"/>
<gene>
    <name evidence="2" type="ORF">CR513_48523</name>
</gene>
<dbReference type="AlphaFoldDB" id="A0A371F1H7"/>
<feature type="transmembrane region" description="Helical" evidence="1">
    <location>
        <begin position="6"/>
        <end position="25"/>
    </location>
</feature>
<reference evidence="2" key="1">
    <citation type="submission" date="2018-05" db="EMBL/GenBank/DDBJ databases">
        <title>Draft genome of Mucuna pruriens seed.</title>
        <authorList>
            <person name="Nnadi N.E."/>
            <person name="Vos R."/>
            <person name="Hasami M.H."/>
            <person name="Devisetty U.K."/>
            <person name="Aguiy J.C."/>
        </authorList>
    </citation>
    <scope>NUCLEOTIDE SEQUENCE [LARGE SCALE GENOMIC DNA]</scope>
    <source>
        <strain evidence="2">JCA_2017</strain>
    </source>
</reference>
<comment type="caution">
    <text evidence="2">The sequence shown here is derived from an EMBL/GenBank/DDBJ whole genome shotgun (WGS) entry which is preliminary data.</text>
</comment>
<feature type="non-terminal residue" evidence="2">
    <location>
        <position position="1"/>
    </location>
</feature>
<keyword evidence="3" id="KW-1185">Reference proteome</keyword>
<name>A0A371F1H7_MUCPR</name>
<dbReference type="EMBL" id="QJKJ01011085">
    <property type="protein sequence ID" value="RDX72043.1"/>
    <property type="molecule type" value="Genomic_DNA"/>
</dbReference>
<keyword evidence="1" id="KW-0472">Membrane</keyword>
<dbReference type="OrthoDB" id="1092270at2759"/>
<evidence type="ECO:0000313" key="2">
    <source>
        <dbReference type="EMBL" id="RDX72043.1"/>
    </source>
</evidence>
<dbReference type="Proteomes" id="UP000257109">
    <property type="component" value="Unassembled WGS sequence"/>
</dbReference>